<protein>
    <submittedName>
        <fullName evidence="1">Uncharacterized protein</fullName>
    </submittedName>
</protein>
<gene>
    <name evidence="1" type="ORF">FZC83_21585</name>
</gene>
<dbReference type="AlphaFoldDB" id="A0A5D4REG9"/>
<evidence type="ECO:0000313" key="1">
    <source>
        <dbReference type="EMBL" id="TYS48266.1"/>
    </source>
</evidence>
<reference evidence="1 2" key="1">
    <citation type="submission" date="2019-08" db="EMBL/GenBank/DDBJ databases">
        <title>Bacillus genomes from the desert of Cuatro Cienegas, Coahuila.</title>
        <authorList>
            <person name="Olmedo-Alvarez G."/>
        </authorList>
    </citation>
    <scope>NUCLEOTIDE SEQUENCE [LARGE SCALE GENOMIC DNA]</scope>
    <source>
        <strain evidence="1 2">CH108_3D</strain>
    </source>
</reference>
<organism evidence="1 2">
    <name type="scientific">Rossellomorea marisflavi</name>
    <dbReference type="NCBI Taxonomy" id="189381"/>
    <lineage>
        <taxon>Bacteria</taxon>
        <taxon>Bacillati</taxon>
        <taxon>Bacillota</taxon>
        <taxon>Bacilli</taxon>
        <taxon>Bacillales</taxon>
        <taxon>Bacillaceae</taxon>
        <taxon>Rossellomorea</taxon>
    </lineage>
</organism>
<evidence type="ECO:0000313" key="2">
    <source>
        <dbReference type="Proteomes" id="UP000322997"/>
    </source>
</evidence>
<name>A0A5D4REG9_9BACI</name>
<proteinExistence type="predicted"/>
<dbReference type="Proteomes" id="UP000322997">
    <property type="component" value="Unassembled WGS sequence"/>
</dbReference>
<accession>A0A5D4REG9</accession>
<sequence length="215" mass="24789">MEMVGKKRKVRADKKKDCKPSIPVHLKETIYRLSYITNTPVKDVGVELCKRGILSRKVMEHLIGHLKRSIRFKNSLLIGDLDNPDHPFTVRGKEKKERITLKFEQGEDNTFENISTLAYGLAVTPSMATAILLEASMTEAELVNAFVEDYIGTQLNQGRVKELKKILHYINENNPYGEEFSWAEFFDMIFDEIKIKVGSTNIKRSLNRWIDNNLK</sequence>
<dbReference type="EMBL" id="VTEQ01000010">
    <property type="protein sequence ID" value="TYS48266.1"/>
    <property type="molecule type" value="Genomic_DNA"/>
</dbReference>
<comment type="caution">
    <text evidence="1">The sequence shown here is derived from an EMBL/GenBank/DDBJ whole genome shotgun (WGS) entry which is preliminary data.</text>
</comment>